<dbReference type="EMBL" id="JANQDH010000076">
    <property type="protein sequence ID" value="MDH6061096.1"/>
    <property type="molecule type" value="Genomic_DNA"/>
</dbReference>
<accession>A0AA43GTJ6</accession>
<evidence type="ECO:0000313" key="1">
    <source>
        <dbReference type="EMBL" id="MDH6061096.1"/>
    </source>
</evidence>
<keyword evidence="2" id="KW-1185">Reference proteome</keyword>
<dbReference type="Proteomes" id="UP001159387">
    <property type="component" value="Unassembled WGS sequence"/>
</dbReference>
<reference evidence="1 2" key="1">
    <citation type="journal article" date="2023" name="J. Phycol.">
        <title>Chrysosporum ovalisporum is synonymous with the true-branching cyanobacterium Umezakia natans (Nostocales/Aphanizomenonaceae).</title>
        <authorList>
            <person name="McGregor G.B."/>
            <person name="Sendall B.C."/>
            <person name="Niiyama Y."/>
            <person name="Tuji A."/>
            <person name="Willis A."/>
        </authorList>
    </citation>
    <scope>NUCLEOTIDE SEQUENCE [LARGE SCALE GENOMIC DNA]</scope>
    <source>
        <strain evidence="1 2">ANA360D</strain>
    </source>
</reference>
<dbReference type="AlphaFoldDB" id="A0AA43GTJ6"/>
<gene>
    <name evidence="1" type="ORF">NWP17_11710</name>
</gene>
<evidence type="ECO:0000313" key="2">
    <source>
        <dbReference type="Proteomes" id="UP001159387"/>
    </source>
</evidence>
<name>A0AA43GTJ6_9CYAN</name>
<dbReference type="RefSeq" id="WP_280655078.1">
    <property type="nucleotide sequence ID" value="NZ_JANQDH010000076.1"/>
</dbReference>
<proteinExistence type="predicted"/>
<organism evidence="1 2">
    <name type="scientific">Chrysosporum bergii ANA360D</name>
    <dbReference type="NCBI Taxonomy" id="617107"/>
    <lineage>
        <taxon>Bacteria</taxon>
        <taxon>Bacillati</taxon>
        <taxon>Cyanobacteriota</taxon>
        <taxon>Cyanophyceae</taxon>
        <taxon>Nostocales</taxon>
        <taxon>Nodulariaceae</taxon>
        <taxon>Chrysosporum</taxon>
    </lineage>
</organism>
<sequence>MSQKIRANEGLATTILNQEKRIKIYGDGFLWLGINQLRDRSTEPLRNCDRFLIENWLILLTLSLSW</sequence>
<protein>
    <submittedName>
        <fullName evidence="1">Uncharacterized protein</fullName>
    </submittedName>
</protein>
<comment type="caution">
    <text evidence="1">The sequence shown here is derived from an EMBL/GenBank/DDBJ whole genome shotgun (WGS) entry which is preliminary data.</text>
</comment>